<accession>A0A1T0AWC1</accession>
<feature type="transmembrane region" description="Helical" evidence="9">
    <location>
        <begin position="95"/>
        <end position="118"/>
    </location>
</feature>
<keyword evidence="7 9" id="KW-1133">Transmembrane helix</keyword>
<evidence type="ECO:0000256" key="9">
    <source>
        <dbReference type="SAM" id="Phobius"/>
    </source>
</evidence>
<evidence type="ECO:0000256" key="2">
    <source>
        <dbReference type="ARBA" id="ARBA00022448"/>
    </source>
</evidence>
<dbReference type="InterPro" id="IPR004700">
    <property type="entry name" value="PTS_IIC_man"/>
</dbReference>
<feature type="transmembrane region" description="Helical" evidence="9">
    <location>
        <begin position="173"/>
        <end position="197"/>
    </location>
</feature>
<evidence type="ECO:0000313" key="11">
    <source>
        <dbReference type="Proteomes" id="UP000190867"/>
    </source>
</evidence>
<dbReference type="GO" id="GO:0009401">
    <property type="term" value="P:phosphoenolpyruvate-dependent sugar phosphotransferase system"/>
    <property type="evidence" value="ECO:0007669"/>
    <property type="project" value="UniProtKB-KW"/>
</dbReference>
<dbReference type="PANTHER" id="PTHR32502">
    <property type="entry name" value="N-ACETYLGALACTOSAMINE PERMEASE II COMPONENT-RELATED"/>
    <property type="match status" value="1"/>
</dbReference>
<dbReference type="AlphaFoldDB" id="A0A1T0AWC1"/>
<protein>
    <submittedName>
        <fullName evidence="10">PTS mannose/fructose/sorbose transporter subunit IIC</fullName>
    </submittedName>
</protein>
<dbReference type="PROSITE" id="PS51106">
    <property type="entry name" value="PTS_EIIC_TYPE_4"/>
    <property type="match status" value="1"/>
</dbReference>
<feature type="transmembrane region" description="Helical" evidence="9">
    <location>
        <begin position="138"/>
        <end position="161"/>
    </location>
</feature>
<evidence type="ECO:0000256" key="8">
    <source>
        <dbReference type="ARBA" id="ARBA00023136"/>
    </source>
</evidence>
<evidence type="ECO:0000256" key="4">
    <source>
        <dbReference type="ARBA" id="ARBA00022597"/>
    </source>
</evidence>
<evidence type="ECO:0000256" key="7">
    <source>
        <dbReference type="ARBA" id="ARBA00022989"/>
    </source>
</evidence>
<reference evidence="10 11" key="1">
    <citation type="submission" date="2017-02" db="EMBL/GenBank/DDBJ databases">
        <title>Draft genome sequence of Haemophilus paracuniculus CCUG 43573 type strain.</title>
        <authorList>
            <person name="Engstrom-Jakobsson H."/>
            <person name="Salva-Serra F."/>
            <person name="Thorell K."/>
            <person name="Gonzales-Siles L."/>
            <person name="Karlsson R."/>
            <person name="Boulund F."/>
            <person name="Engstrand L."/>
            <person name="Kristiansson E."/>
            <person name="Moore E."/>
        </authorList>
    </citation>
    <scope>NUCLEOTIDE SEQUENCE [LARGE SCALE GENOMIC DNA]</scope>
    <source>
        <strain evidence="10 11">CCUG 43573</strain>
    </source>
</reference>
<feature type="transmembrane region" description="Helical" evidence="9">
    <location>
        <begin position="209"/>
        <end position="239"/>
    </location>
</feature>
<keyword evidence="2" id="KW-0813">Transport</keyword>
<dbReference type="GO" id="GO:0005886">
    <property type="term" value="C:plasma membrane"/>
    <property type="evidence" value="ECO:0007669"/>
    <property type="project" value="UniProtKB-SubCell"/>
</dbReference>
<name>A0A1T0AWC1_9PAST</name>
<keyword evidence="8 9" id="KW-0472">Membrane</keyword>
<evidence type="ECO:0000256" key="6">
    <source>
        <dbReference type="ARBA" id="ARBA00022692"/>
    </source>
</evidence>
<feature type="transmembrane region" description="Helical" evidence="9">
    <location>
        <begin position="33"/>
        <end position="54"/>
    </location>
</feature>
<keyword evidence="3" id="KW-1003">Cell membrane</keyword>
<dbReference type="Pfam" id="PF03609">
    <property type="entry name" value="EII-Sor"/>
    <property type="match status" value="1"/>
</dbReference>
<dbReference type="OrthoDB" id="7058816at2"/>
<evidence type="ECO:0000256" key="1">
    <source>
        <dbReference type="ARBA" id="ARBA00004651"/>
    </source>
</evidence>
<proteinExistence type="predicted"/>
<dbReference type="PANTHER" id="PTHR32502:SF4">
    <property type="entry name" value="PTS SYSTEM MANNOSE-SPECIFIC EIIC COMPONENT"/>
    <property type="match status" value="1"/>
</dbReference>
<gene>
    <name evidence="10" type="ORF">B0187_00145</name>
</gene>
<evidence type="ECO:0000313" key="10">
    <source>
        <dbReference type="EMBL" id="OOS00748.1"/>
    </source>
</evidence>
<feature type="transmembrane region" description="Helical" evidence="9">
    <location>
        <begin position="6"/>
        <end position="24"/>
    </location>
</feature>
<evidence type="ECO:0000256" key="3">
    <source>
        <dbReference type="ARBA" id="ARBA00022475"/>
    </source>
</evidence>
<dbReference type="RefSeq" id="WP_078235589.1">
    <property type="nucleotide sequence ID" value="NZ_MUYA01000001.1"/>
</dbReference>
<dbReference type="InterPro" id="IPR050303">
    <property type="entry name" value="GatZ_KbaZ_carbometab"/>
</dbReference>
<dbReference type="Proteomes" id="UP000190867">
    <property type="component" value="Unassembled WGS sequence"/>
</dbReference>
<dbReference type="NCBIfam" id="NF011647">
    <property type="entry name" value="PRK15065.1"/>
    <property type="match status" value="1"/>
</dbReference>
<keyword evidence="11" id="KW-1185">Reference proteome</keyword>
<keyword evidence="4" id="KW-0762">Sugar transport</keyword>
<comment type="subcellular location">
    <subcellularLocation>
        <location evidence="1">Cell membrane</location>
        <topology evidence="1">Multi-pass membrane protein</topology>
    </subcellularLocation>
</comment>
<evidence type="ECO:0000256" key="5">
    <source>
        <dbReference type="ARBA" id="ARBA00022683"/>
    </source>
</evidence>
<dbReference type="EMBL" id="MUYA01000001">
    <property type="protein sequence ID" value="OOS00748.1"/>
    <property type="molecule type" value="Genomic_DNA"/>
</dbReference>
<dbReference type="STRING" id="734.B0187_00145"/>
<organism evidence="10 11">
    <name type="scientific">Haemophilus paracuniculus</name>
    <dbReference type="NCBI Taxonomy" id="734"/>
    <lineage>
        <taxon>Bacteria</taxon>
        <taxon>Pseudomonadati</taxon>
        <taxon>Pseudomonadota</taxon>
        <taxon>Gammaproteobacteria</taxon>
        <taxon>Pasteurellales</taxon>
        <taxon>Pasteurellaceae</taxon>
        <taxon>Haemophilus</taxon>
    </lineage>
</organism>
<keyword evidence="6 9" id="KW-0812">Transmembrane</keyword>
<dbReference type="NCBIfam" id="TIGR00822">
    <property type="entry name" value="EII-Sor"/>
    <property type="match status" value="1"/>
</dbReference>
<feature type="transmembrane region" description="Helical" evidence="9">
    <location>
        <begin position="66"/>
        <end position="88"/>
    </location>
</feature>
<sequence>MEISSIQILLVFLVACISGMGSILDEWQTHRPLIACTLIGLVLGDIKTGIIVGGSLELLALGWMNIGAALAPDAALASVVSTILVIVGGQDIPTAIALAIPLAAAGQVLTYVVRAITVGFQHAADKVIETGDLNKLDWIHRGALLLQAMRIAIPALIVALTAGTDSVQAMLQAIPAVVTTGLKIAGGFIAVVGYAMVINMMRAGHLMPFFYAGFVVAGFTNFNLVALGVLGTITAIIYIQLHPKYNKSQQVVQVVNNDNNLDNRLD</sequence>
<comment type="caution">
    <text evidence="10">The sequence shown here is derived from an EMBL/GenBank/DDBJ whole genome shotgun (WGS) entry which is preliminary data.</text>
</comment>
<keyword evidence="5" id="KW-0598">Phosphotransferase system</keyword>